<feature type="transmembrane region" description="Helical" evidence="6">
    <location>
        <begin position="7"/>
        <end position="26"/>
    </location>
</feature>
<keyword evidence="2" id="KW-0813">Transport</keyword>
<feature type="transmembrane region" description="Helical" evidence="6">
    <location>
        <begin position="334"/>
        <end position="353"/>
    </location>
</feature>
<feature type="transmembrane region" description="Helical" evidence="6">
    <location>
        <begin position="227"/>
        <end position="245"/>
    </location>
</feature>
<keyword evidence="5 6" id="KW-0472">Membrane</keyword>
<dbReference type="Pfam" id="PF03600">
    <property type="entry name" value="CitMHS"/>
    <property type="match status" value="1"/>
</dbReference>
<gene>
    <name evidence="8" type="ORF">GCM10025862_06450</name>
</gene>
<evidence type="ECO:0000256" key="3">
    <source>
        <dbReference type="ARBA" id="ARBA00022692"/>
    </source>
</evidence>
<feature type="transmembrane region" description="Helical" evidence="6">
    <location>
        <begin position="251"/>
        <end position="268"/>
    </location>
</feature>
<feature type="transmembrane region" description="Helical" evidence="6">
    <location>
        <begin position="72"/>
        <end position="89"/>
    </location>
</feature>
<comment type="caution">
    <text evidence="8">The sequence shown here is derived from an EMBL/GenBank/DDBJ whole genome shotgun (WGS) entry which is preliminary data.</text>
</comment>
<evidence type="ECO:0000256" key="2">
    <source>
        <dbReference type="ARBA" id="ARBA00022448"/>
    </source>
</evidence>
<protein>
    <submittedName>
        <fullName evidence="8">Dicarboxylate carrier protein</fullName>
    </submittedName>
</protein>
<evidence type="ECO:0000259" key="7">
    <source>
        <dbReference type="Pfam" id="PF03600"/>
    </source>
</evidence>
<evidence type="ECO:0000256" key="6">
    <source>
        <dbReference type="SAM" id="Phobius"/>
    </source>
</evidence>
<evidence type="ECO:0000256" key="5">
    <source>
        <dbReference type="ARBA" id="ARBA00023136"/>
    </source>
</evidence>
<evidence type="ECO:0000313" key="9">
    <source>
        <dbReference type="Proteomes" id="UP001157109"/>
    </source>
</evidence>
<dbReference type="RefSeq" id="WP_284283661.1">
    <property type="nucleotide sequence ID" value="NZ_BSUJ01000001.1"/>
</dbReference>
<organism evidence="8 9">
    <name type="scientific">Arsenicicoccus piscis</name>
    <dbReference type="NCBI Taxonomy" id="673954"/>
    <lineage>
        <taxon>Bacteria</taxon>
        <taxon>Bacillati</taxon>
        <taxon>Actinomycetota</taxon>
        <taxon>Actinomycetes</taxon>
        <taxon>Micrococcales</taxon>
        <taxon>Intrasporangiaceae</taxon>
        <taxon>Arsenicicoccus</taxon>
    </lineage>
</organism>
<comment type="subcellular location">
    <subcellularLocation>
        <location evidence="1">Membrane</location>
        <topology evidence="1">Multi-pass membrane protein</topology>
    </subcellularLocation>
</comment>
<keyword evidence="9" id="KW-1185">Reference proteome</keyword>
<feature type="transmembrane region" description="Helical" evidence="6">
    <location>
        <begin position="157"/>
        <end position="181"/>
    </location>
</feature>
<name>A0ABQ6HJE2_9MICO</name>
<dbReference type="InterPro" id="IPR004680">
    <property type="entry name" value="Cit_transptr-like_dom"/>
</dbReference>
<proteinExistence type="predicted"/>
<feature type="domain" description="Citrate transporter-like" evidence="7">
    <location>
        <begin position="2"/>
        <end position="351"/>
    </location>
</feature>
<evidence type="ECO:0000256" key="1">
    <source>
        <dbReference type="ARBA" id="ARBA00004141"/>
    </source>
</evidence>
<feature type="transmembrane region" description="Helical" evidence="6">
    <location>
        <begin position="275"/>
        <end position="292"/>
    </location>
</feature>
<accession>A0ABQ6HJE2</accession>
<keyword evidence="4 6" id="KW-1133">Transmembrane helix</keyword>
<keyword evidence="3 6" id="KW-0812">Transmembrane</keyword>
<sequence>MWRWRHVNIGTIGLVGALVLTTVGGVKVADAFSFFPTSLIVLIIGVTMLFAHAERSGAVTWLVDRAFRLIRGRAALIPWIGFVVGAALATMGAFPTAPISLLLPILALLAMRHRLSYPLLAVICVLGSNAAGLSPLSPAGATVLTICRKQGVHYSPWLLYAIVMLLHVVLVALLLLLHRMLRHSPRWRRFMHIDHLGETLAQHADAADLATAPSPLDRAAGADNRSYRVVCLISLLGFVLVVLVLKLDVGLVALAFALALQLAFATPEAEIIKRVPWNVVLLLGGLVIYFGVMGKVGTLKAIEHGLGSIGSMAVLLLLLVYITGLVSNMESSTLATLGVMVPIGMGALAHGAGGSPSSCWSPSSCRLLSW</sequence>
<dbReference type="Proteomes" id="UP001157109">
    <property type="component" value="Unassembled WGS sequence"/>
</dbReference>
<evidence type="ECO:0000313" key="8">
    <source>
        <dbReference type="EMBL" id="GMA18624.1"/>
    </source>
</evidence>
<evidence type="ECO:0000256" key="4">
    <source>
        <dbReference type="ARBA" id="ARBA00022989"/>
    </source>
</evidence>
<feature type="transmembrane region" description="Helical" evidence="6">
    <location>
        <begin position="32"/>
        <end position="51"/>
    </location>
</feature>
<reference evidence="9" key="1">
    <citation type="journal article" date="2019" name="Int. J. Syst. Evol. Microbiol.">
        <title>The Global Catalogue of Microorganisms (GCM) 10K type strain sequencing project: providing services to taxonomists for standard genome sequencing and annotation.</title>
        <authorList>
            <consortium name="The Broad Institute Genomics Platform"/>
            <consortium name="The Broad Institute Genome Sequencing Center for Infectious Disease"/>
            <person name="Wu L."/>
            <person name="Ma J."/>
        </authorList>
    </citation>
    <scope>NUCLEOTIDE SEQUENCE [LARGE SCALE GENOMIC DNA]</scope>
    <source>
        <strain evidence="9">NBRC 105830</strain>
    </source>
</reference>
<dbReference type="EMBL" id="BSUJ01000001">
    <property type="protein sequence ID" value="GMA18624.1"/>
    <property type="molecule type" value="Genomic_DNA"/>
</dbReference>
<feature type="transmembrane region" description="Helical" evidence="6">
    <location>
        <begin position="304"/>
        <end position="322"/>
    </location>
</feature>